<feature type="region of interest" description="Disordered" evidence="1">
    <location>
        <begin position="149"/>
        <end position="192"/>
    </location>
</feature>
<reference evidence="2" key="2">
    <citation type="journal article" date="2020" name="Nat. Commun.">
        <title>Large-scale genome sequencing of mycorrhizal fungi provides insights into the early evolution of symbiotic traits.</title>
        <authorList>
            <person name="Miyauchi S."/>
            <person name="Kiss E."/>
            <person name="Kuo A."/>
            <person name="Drula E."/>
            <person name="Kohler A."/>
            <person name="Sanchez-Garcia M."/>
            <person name="Morin E."/>
            <person name="Andreopoulos B."/>
            <person name="Barry K.W."/>
            <person name="Bonito G."/>
            <person name="Buee M."/>
            <person name="Carver A."/>
            <person name="Chen C."/>
            <person name="Cichocki N."/>
            <person name="Clum A."/>
            <person name="Culley D."/>
            <person name="Crous P.W."/>
            <person name="Fauchery L."/>
            <person name="Girlanda M."/>
            <person name="Hayes R.D."/>
            <person name="Keri Z."/>
            <person name="LaButti K."/>
            <person name="Lipzen A."/>
            <person name="Lombard V."/>
            <person name="Magnuson J."/>
            <person name="Maillard F."/>
            <person name="Murat C."/>
            <person name="Nolan M."/>
            <person name="Ohm R.A."/>
            <person name="Pangilinan J."/>
            <person name="Pereira M.F."/>
            <person name="Perotto S."/>
            <person name="Peter M."/>
            <person name="Pfister S."/>
            <person name="Riley R."/>
            <person name="Sitrit Y."/>
            <person name="Stielow J.B."/>
            <person name="Szollosi G."/>
            <person name="Zifcakova L."/>
            <person name="Stursova M."/>
            <person name="Spatafora J.W."/>
            <person name="Tedersoo L."/>
            <person name="Vaario L.M."/>
            <person name="Yamada A."/>
            <person name="Yan M."/>
            <person name="Wang P."/>
            <person name="Xu J."/>
            <person name="Bruns T."/>
            <person name="Baldrian P."/>
            <person name="Vilgalys R."/>
            <person name="Dunand C."/>
            <person name="Henrissat B."/>
            <person name="Grigoriev I.V."/>
            <person name="Hibbett D."/>
            <person name="Nagy L.G."/>
            <person name="Martin F.M."/>
        </authorList>
    </citation>
    <scope>NUCLEOTIDE SEQUENCE</scope>
    <source>
        <strain evidence="2">Prilba</strain>
    </source>
</reference>
<protein>
    <submittedName>
        <fullName evidence="2">Uncharacterized protein</fullName>
    </submittedName>
</protein>
<dbReference type="AlphaFoldDB" id="A0A9P5MW21"/>
<feature type="compositionally biased region" description="Polar residues" evidence="1">
    <location>
        <begin position="501"/>
        <end position="513"/>
    </location>
</feature>
<dbReference type="Proteomes" id="UP000759537">
    <property type="component" value="Unassembled WGS sequence"/>
</dbReference>
<feature type="region of interest" description="Disordered" evidence="1">
    <location>
        <begin position="546"/>
        <end position="586"/>
    </location>
</feature>
<feature type="compositionally biased region" description="Polar residues" evidence="1">
    <location>
        <begin position="561"/>
        <end position="573"/>
    </location>
</feature>
<comment type="caution">
    <text evidence="2">The sequence shown here is derived from an EMBL/GenBank/DDBJ whole genome shotgun (WGS) entry which is preliminary data.</text>
</comment>
<name>A0A9P5MW21_9AGAM</name>
<dbReference type="EMBL" id="WHVB01000008">
    <property type="protein sequence ID" value="KAF8480199.1"/>
    <property type="molecule type" value="Genomic_DNA"/>
</dbReference>
<proteinExistence type="predicted"/>
<evidence type="ECO:0000313" key="2">
    <source>
        <dbReference type="EMBL" id="KAF8480199.1"/>
    </source>
</evidence>
<sequence length="747" mass="81027">MSQVMPYLGYPGGCSAFFTDLHLDFPRWLRLVALVPLVHAPIGGLPYEELCFHLLGIFPSSNSSNVLIVSADRIRSSVAEMLFKEPFFCSISNNGLSSTSRWAYDPSVDPDPSRISFAFSILRCINLSPGLSVRDTLSNLTSAALSPSLSTSVSNESRGQQETQSLHAGYGYSPPRSPPTAPVRVPIPSLIGPSAPPARAGLNSLNQQKSRLPSALGSLIAFDPPRPCGALYLPHGSVLIPMGLTASGEILHPDHVSSSHLSRSHELPRRFCGTPEQSGTCPHVAEDIAADSTTSTQHKAPTSDFLDLGELPSQVSAGRCNSFGNSYAKIPLFLPSQTPNRDPSRDILPPQGSSLTHEWRRLSQGSPIHCSEQSQPDCPRSDHLHSSALRHVDMEVHLGVEGEIPLHGSRSVSARTFAATNSTLPLQWPDRPATDACPTMLSAESSHCPPRYQSASLSSTLGKRGSVTHEAITTGPRAQGDTDPSGTSALKRTRCPMTPVHATTLNVPFSTPSAPERKTLTPSPQSLRNFSEPDELTLADQRRIHPLNPTTDHSEIPHPDSSCTLLTPSSSDARSGPRRLSSFPGTSRPSVIVYKVATGPNLSGSRDVIRVSYGEGHQKRTPLMNSSNRTKERTLGRQGRSTKNYRNAKRDDTTTEYLNRKPIRSKLCSARRYYDEKHSPSGLRRADIRMSGSLLPAERVEGDMAWDFGAGPETCVRPVDADRSRVRVGGLTSVRMIPRTAVNRDRS</sequence>
<accession>A0A9P5MW21</accession>
<gene>
    <name evidence="2" type="ORF">DFH94DRAFT_830574</name>
</gene>
<reference evidence="2" key="1">
    <citation type="submission" date="2019-10" db="EMBL/GenBank/DDBJ databases">
        <authorList>
            <consortium name="DOE Joint Genome Institute"/>
            <person name="Kuo A."/>
            <person name="Miyauchi S."/>
            <person name="Kiss E."/>
            <person name="Drula E."/>
            <person name="Kohler A."/>
            <person name="Sanchez-Garcia M."/>
            <person name="Andreopoulos B."/>
            <person name="Barry K.W."/>
            <person name="Bonito G."/>
            <person name="Buee M."/>
            <person name="Carver A."/>
            <person name="Chen C."/>
            <person name="Cichocki N."/>
            <person name="Clum A."/>
            <person name="Culley D."/>
            <person name="Crous P.W."/>
            <person name="Fauchery L."/>
            <person name="Girlanda M."/>
            <person name="Hayes R."/>
            <person name="Keri Z."/>
            <person name="LaButti K."/>
            <person name="Lipzen A."/>
            <person name="Lombard V."/>
            <person name="Magnuson J."/>
            <person name="Maillard F."/>
            <person name="Morin E."/>
            <person name="Murat C."/>
            <person name="Nolan M."/>
            <person name="Ohm R."/>
            <person name="Pangilinan J."/>
            <person name="Pereira M."/>
            <person name="Perotto S."/>
            <person name="Peter M."/>
            <person name="Riley R."/>
            <person name="Sitrit Y."/>
            <person name="Stielow B."/>
            <person name="Szollosi G."/>
            <person name="Zifcakova L."/>
            <person name="Stursova M."/>
            <person name="Spatafora J.W."/>
            <person name="Tedersoo L."/>
            <person name="Vaario L.-M."/>
            <person name="Yamada A."/>
            <person name="Yan M."/>
            <person name="Wang P."/>
            <person name="Xu J."/>
            <person name="Bruns T."/>
            <person name="Baldrian P."/>
            <person name="Vilgalys R."/>
            <person name="Henrissat B."/>
            <person name="Grigoriev I.V."/>
            <person name="Hibbett D."/>
            <person name="Nagy L.G."/>
            <person name="Martin F.M."/>
        </authorList>
    </citation>
    <scope>NUCLEOTIDE SEQUENCE</scope>
    <source>
        <strain evidence="2">Prilba</strain>
    </source>
</reference>
<organism evidence="2 3">
    <name type="scientific">Russula ochroleuca</name>
    <dbReference type="NCBI Taxonomy" id="152965"/>
    <lineage>
        <taxon>Eukaryota</taxon>
        <taxon>Fungi</taxon>
        <taxon>Dikarya</taxon>
        <taxon>Basidiomycota</taxon>
        <taxon>Agaricomycotina</taxon>
        <taxon>Agaricomycetes</taxon>
        <taxon>Russulales</taxon>
        <taxon>Russulaceae</taxon>
        <taxon>Russula</taxon>
    </lineage>
</organism>
<keyword evidence="3" id="KW-1185">Reference proteome</keyword>
<feature type="region of interest" description="Disordered" evidence="1">
    <location>
        <begin position="618"/>
        <end position="644"/>
    </location>
</feature>
<feature type="compositionally biased region" description="Polar residues" evidence="1">
    <location>
        <begin position="520"/>
        <end position="529"/>
    </location>
</feature>
<evidence type="ECO:0000313" key="3">
    <source>
        <dbReference type="Proteomes" id="UP000759537"/>
    </source>
</evidence>
<feature type="region of interest" description="Disordered" evidence="1">
    <location>
        <begin position="439"/>
        <end position="532"/>
    </location>
</feature>
<dbReference type="OrthoDB" id="3234760at2759"/>
<evidence type="ECO:0000256" key="1">
    <source>
        <dbReference type="SAM" id="MobiDB-lite"/>
    </source>
</evidence>